<accession>A0A2J7TJI3</accession>
<dbReference type="OrthoDB" id="9793039at2"/>
<dbReference type="EMBL" id="PDZR01000004">
    <property type="protein sequence ID" value="PNG26932.1"/>
    <property type="molecule type" value="Genomic_DNA"/>
</dbReference>
<dbReference type="Gene3D" id="3.10.180.10">
    <property type="entry name" value="2,3-Dihydroxybiphenyl 1,2-Dioxygenase, domain 1"/>
    <property type="match status" value="1"/>
</dbReference>
<name>A0A2J7TJI3_METSI</name>
<dbReference type="InterPro" id="IPR029068">
    <property type="entry name" value="Glyas_Bleomycin-R_OHBP_Dase"/>
</dbReference>
<dbReference type="SUPFAM" id="SSF54593">
    <property type="entry name" value="Glyoxalase/Bleomycin resistance protein/Dihydroxybiphenyl dioxygenase"/>
    <property type="match status" value="1"/>
</dbReference>
<dbReference type="InterPro" id="IPR052164">
    <property type="entry name" value="Anthracycline_SecMetBiosynth"/>
</dbReference>
<evidence type="ECO:0000259" key="1">
    <source>
        <dbReference type="PROSITE" id="PS51819"/>
    </source>
</evidence>
<evidence type="ECO:0000313" key="2">
    <source>
        <dbReference type="EMBL" id="PNG26932.1"/>
    </source>
</evidence>
<evidence type="ECO:0000313" key="3">
    <source>
        <dbReference type="Proteomes" id="UP000236286"/>
    </source>
</evidence>
<dbReference type="Pfam" id="PF00903">
    <property type="entry name" value="Glyoxalase"/>
    <property type="match status" value="1"/>
</dbReference>
<dbReference type="PROSITE" id="PS51819">
    <property type="entry name" value="VOC"/>
    <property type="match status" value="1"/>
</dbReference>
<dbReference type="AlphaFoldDB" id="A0A2J7TJI3"/>
<dbReference type="RefSeq" id="WP_102842896.1">
    <property type="nucleotide sequence ID" value="NZ_PDZR01000004.1"/>
</dbReference>
<organism evidence="2 3">
    <name type="scientific">Methylocella silvestris</name>
    <dbReference type="NCBI Taxonomy" id="199596"/>
    <lineage>
        <taxon>Bacteria</taxon>
        <taxon>Pseudomonadati</taxon>
        <taxon>Pseudomonadota</taxon>
        <taxon>Alphaproteobacteria</taxon>
        <taxon>Hyphomicrobiales</taxon>
        <taxon>Beijerinckiaceae</taxon>
        <taxon>Methylocella</taxon>
    </lineage>
</organism>
<protein>
    <submittedName>
        <fullName evidence="2">Glyoxalase</fullName>
    </submittedName>
</protein>
<sequence length="121" mass="13153">MGNPFVHVELTTTDIGKAKSFYKDLFAWELTDQQMSPEMTYTMINVGEGTGGGMFQAPIPGMPSAWMPYVLVDDVVAMTEKAKSLGAKVCHEVTEVGDFGVLSIISDPTGATIGFWQPKMK</sequence>
<feature type="domain" description="VOC" evidence="1">
    <location>
        <begin position="4"/>
        <end position="118"/>
    </location>
</feature>
<dbReference type="InterPro" id="IPR004360">
    <property type="entry name" value="Glyas_Fos-R_dOase_dom"/>
</dbReference>
<proteinExistence type="predicted"/>
<gene>
    <name evidence="2" type="ORF">CR492_06425</name>
</gene>
<reference evidence="2 3" key="1">
    <citation type="submission" date="2017-10" db="EMBL/GenBank/DDBJ databases">
        <title>Genome announcement of Methylocella silvestris TVC from permafrost.</title>
        <authorList>
            <person name="Wang J."/>
            <person name="Geng K."/>
            <person name="Ul-Haque F."/>
            <person name="Crombie A.T."/>
            <person name="Street L.E."/>
            <person name="Wookey P.A."/>
            <person name="Murrell J.C."/>
            <person name="Pratscher J."/>
        </authorList>
    </citation>
    <scope>NUCLEOTIDE SEQUENCE [LARGE SCALE GENOMIC DNA]</scope>
    <source>
        <strain evidence="2 3">TVC</strain>
    </source>
</reference>
<dbReference type="PANTHER" id="PTHR33993:SF14">
    <property type="entry name" value="GB|AAF24581.1"/>
    <property type="match status" value="1"/>
</dbReference>
<dbReference type="Proteomes" id="UP000236286">
    <property type="component" value="Unassembled WGS sequence"/>
</dbReference>
<dbReference type="CDD" id="cd07247">
    <property type="entry name" value="SgaA_N_like"/>
    <property type="match status" value="1"/>
</dbReference>
<comment type="caution">
    <text evidence="2">The sequence shown here is derived from an EMBL/GenBank/DDBJ whole genome shotgun (WGS) entry which is preliminary data.</text>
</comment>
<dbReference type="PANTHER" id="PTHR33993">
    <property type="entry name" value="GLYOXALASE-RELATED"/>
    <property type="match status" value="1"/>
</dbReference>
<dbReference type="InterPro" id="IPR037523">
    <property type="entry name" value="VOC_core"/>
</dbReference>